<dbReference type="EMBL" id="BARS01021795">
    <property type="protein sequence ID" value="GAG07715.1"/>
    <property type="molecule type" value="Genomic_DNA"/>
</dbReference>
<sequence>MIGESNATSTLTPPRTKTSVLITISTPEADTPICRLGDSEDVVSNLTVRQLVQRVISPNSLFSVGVPISQLQAESPTALAIGELLSADCCHVMAPGAGAASRQNVSLDAQARSVAREQVGNQGNRFLNISLDVRSAPDAVAPSGDDRRQSQAPPMMETEEKEPVVMGSVVAQSAQTSSTVEKEEPAEELGPTALGPVRPDAAATAAEVPSSEPESEMAPKGTDSPAPE</sequence>
<feature type="non-terminal residue" evidence="2">
    <location>
        <position position="228"/>
    </location>
</feature>
<name>X0UPV4_9ZZZZ</name>
<protein>
    <submittedName>
        <fullName evidence="2">Uncharacterized protein</fullName>
    </submittedName>
</protein>
<accession>X0UPV4</accession>
<feature type="compositionally biased region" description="Low complexity" evidence="1">
    <location>
        <begin position="199"/>
        <end position="219"/>
    </location>
</feature>
<feature type="region of interest" description="Disordered" evidence="1">
    <location>
        <begin position="136"/>
        <end position="228"/>
    </location>
</feature>
<evidence type="ECO:0000256" key="1">
    <source>
        <dbReference type="SAM" id="MobiDB-lite"/>
    </source>
</evidence>
<gene>
    <name evidence="2" type="ORF">S01H1_34944</name>
</gene>
<proteinExistence type="predicted"/>
<evidence type="ECO:0000313" key="2">
    <source>
        <dbReference type="EMBL" id="GAG07715.1"/>
    </source>
</evidence>
<dbReference type="AlphaFoldDB" id="X0UPV4"/>
<feature type="compositionally biased region" description="Polar residues" evidence="1">
    <location>
        <begin position="170"/>
        <end position="179"/>
    </location>
</feature>
<organism evidence="2">
    <name type="scientific">marine sediment metagenome</name>
    <dbReference type="NCBI Taxonomy" id="412755"/>
    <lineage>
        <taxon>unclassified sequences</taxon>
        <taxon>metagenomes</taxon>
        <taxon>ecological metagenomes</taxon>
    </lineage>
</organism>
<reference evidence="2" key="1">
    <citation type="journal article" date="2014" name="Front. Microbiol.">
        <title>High frequency of phylogenetically diverse reductive dehalogenase-homologous genes in deep subseafloor sedimentary metagenomes.</title>
        <authorList>
            <person name="Kawai M."/>
            <person name="Futagami T."/>
            <person name="Toyoda A."/>
            <person name="Takaki Y."/>
            <person name="Nishi S."/>
            <person name="Hori S."/>
            <person name="Arai W."/>
            <person name="Tsubouchi T."/>
            <person name="Morono Y."/>
            <person name="Uchiyama I."/>
            <person name="Ito T."/>
            <person name="Fujiyama A."/>
            <person name="Inagaki F."/>
            <person name="Takami H."/>
        </authorList>
    </citation>
    <scope>NUCLEOTIDE SEQUENCE</scope>
    <source>
        <strain evidence="2">Expedition CK06-06</strain>
    </source>
</reference>
<comment type="caution">
    <text evidence="2">The sequence shown here is derived from an EMBL/GenBank/DDBJ whole genome shotgun (WGS) entry which is preliminary data.</text>
</comment>